<evidence type="ECO:0000313" key="2">
    <source>
        <dbReference type="Proteomes" id="UP000009149"/>
    </source>
</evidence>
<dbReference type="STRING" id="481448.Minf_1832"/>
<dbReference type="AlphaFoldDB" id="B3DXT4"/>
<dbReference type="HOGENOM" id="CLU_3345806_0_0_0"/>
<organism evidence="1 2">
    <name type="scientific">Methylacidiphilum infernorum (isolate V4)</name>
    <name type="common">Methylokorus infernorum (strain V4)</name>
    <dbReference type="NCBI Taxonomy" id="481448"/>
    <lineage>
        <taxon>Bacteria</taxon>
        <taxon>Pseudomonadati</taxon>
        <taxon>Verrucomicrobiota</taxon>
        <taxon>Methylacidiphilae</taxon>
        <taxon>Methylacidiphilales</taxon>
        <taxon>Methylacidiphilaceae</taxon>
        <taxon>Methylacidiphilum (ex Ratnadevi et al. 2023)</taxon>
    </lineage>
</organism>
<dbReference type="Proteomes" id="UP000009149">
    <property type="component" value="Chromosome"/>
</dbReference>
<protein>
    <submittedName>
        <fullName evidence="1">Uncharacterized protein</fullName>
    </submittedName>
</protein>
<evidence type="ECO:0000313" key="1">
    <source>
        <dbReference type="EMBL" id="ACD83886.1"/>
    </source>
</evidence>
<reference evidence="1 2" key="1">
    <citation type="journal article" date="2008" name="Biol. Direct">
        <title>Complete genome sequence of the extremely acidophilic methanotroph isolate V4, Methylacidiphilum infernorum, a representative of the bacterial phylum Verrucomicrobia.</title>
        <authorList>
            <person name="Hou S."/>
            <person name="Makarova K.S."/>
            <person name="Saw J.H."/>
            <person name="Senin P."/>
            <person name="Ly B.V."/>
            <person name="Zhou Z."/>
            <person name="Ren Y."/>
            <person name="Wang J."/>
            <person name="Galperin M.Y."/>
            <person name="Omelchenko M.V."/>
            <person name="Wolf Y.I."/>
            <person name="Yutin N."/>
            <person name="Koonin E.V."/>
            <person name="Stott M.B."/>
            <person name="Mountain B.W."/>
            <person name="Crowe M.A."/>
            <person name="Smirnova A.V."/>
            <person name="Dunfield P.F."/>
            <person name="Feng L."/>
            <person name="Wang L."/>
            <person name="Alam M."/>
        </authorList>
    </citation>
    <scope>NUCLEOTIDE SEQUENCE [LARGE SCALE GENOMIC DNA]</scope>
    <source>
        <strain evidence="2">Isolate V4</strain>
    </source>
</reference>
<sequence>MHSLIEKKEPAIIISLPVLSSFFIARHGLTASVTELF</sequence>
<gene>
    <name evidence="1" type="ordered locus">Minf_1832</name>
</gene>
<name>B3DXT4_METI4</name>
<dbReference type="KEGG" id="min:Minf_1832"/>
<dbReference type="EMBL" id="CP000975">
    <property type="protein sequence ID" value="ACD83886.1"/>
    <property type="molecule type" value="Genomic_DNA"/>
</dbReference>
<proteinExistence type="predicted"/>
<accession>B3DXT4</accession>